<proteinExistence type="predicted"/>
<organism evidence="2 3">
    <name type="scientific">Athelia psychrophila</name>
    <dbReference type="NCBI Taxonomy" id="1759441"/>
    <lineage>
        <taxon>Eukaryota</taxon>
        <taxon>Fungi</taxon>
        <taxon>Dikarya</taxon>
        <taxon>Basidiomycota</taxon>
        <taxon>Agaricomycotina</taxon>
        <taxon>Agaricomycetes</taxon>
        <taxon>Agaricomycetidae</taxon>
        <taxon>Atheliales</taxon>
        <taxon>Atheliaceae</taxon>
        <taxon>Athelia</taxon>
    </lineage>
</organism>
<name>A0A165WPI1_9AGAM</name>
<keyword evidence="3" id="KW-1185">Reference proteome</keyword>
<gene>
    <name evidence="2" type="ORF">FIBSPDRAFT_277303</name>
</gene>
<sequence>MRTAISRLADYCLLASAIGLAISRFAPNFESTNTGLPAPKILQLNHPVHFFYSTSPLSFITFYPTTPLLLIISQCISPPLPSSPATLPPSSWPSPSSALNLISSTEPRATL</sequence>
<protein>
    <submittedName>
        <fullName evidence="2">Uncharacterized protein</fullName>
    </submittedName>
</protein>
<reference evidence="2 3" key="1">
    <citation type="journal article" date="2016" name="Mol. Biol. Evol.">
        <title>Comparative Genomics of Early-Diverging Mushroom-Forming Fungi Provides Insights into the Origins of Lignocellulose Decay Capabilities.</title>
        <authorList>
            <person name="Nagy L.G."/>
            <person name="Riley R."/>
            <person name="Tritt A."/>
            <person name="Adam C."/>
            <person name="Daum C."/>
            <person name="Floudas D."/>
            <person name="Sun H."/>
            <person name="Yadav J.S."/>
            <person name="Pangilinan J."/>
            <person name="Larsson K.H."/>
            <person name="Matsuura K."/>
            <person name="Barry K."/>
            <person name="Labutti K."/>
            <person name="Kuo R."/>
            <person name="Ohm R.A."/>
            <person name="Bhattacharya S.S."/>
            <person name="Shirouzu T."/>
            <person name="Yoshinaga Y."/>
            <person name="Martin F.M."/>
            <person name="Grigoriev I.V."/>
            <person name="Hibbett D.S."/>
        </authorList>
    </citation>
    <scope>NUCLEOTIDE SEQUENCE [LARGE SCALE GENOMIC DNA]</scope>
    <source>
        <strain evidence="2 3">CBS 109695</strain>
    </source>
</reference>
<feature type="compositionally biased region" description="Polar residues" evidence="1">
    <location>
        <begin position="100"/>
        <end position="111"/>
    </location>
</feature>
<dbReference type="EMBL" id="KV417740">
    <property type="protein sequence ID" value="KZP07786.1"/>
    <property type="molecule type" value="Genomic_DNA"/>
</dbReference>
<evidence type="ECO:0000256" key="1">
    <source>
        <dbReference type="SAM" id="MobiDB-lite"/>
    </source>
</evidence>
<evidence type="ECO:0000313" key="2">
    <source>
        <dbReference type="EMBL" id="KZP07786.1"/>
    </source>
</evidence>
<dbReference type="AlphaFoldDB" id="A0A165WPI1"/>
<feature type="region of interest" description="Disordered" evidence="1">
    <location>
        <begin position="83"/>
        <end position="111"/>
    </location>
</feature>
<dbReference type="Proteomes" id="UP000076532">
    <property type="component" value="Unassembled WGS sequence"/>
</dbReference>
<feature type="compositionally biased region" description="Pro residues" evidence="1">
    <location>
        <begin position="83"/>
        <end position="92"/>
    </location>
</feature>
<evidence type="ECO:0000313" key="3">
    <source>
        <dbReference type="Proteomes" id="UP000076532"/>
    </source>
</evidence>
<accession>A0A165WPI1</accession>